<keyword evidence="6" id="KW-0489">Methyltransferase</keyword>
<dbReference type="EMBL" id="OU594943">
    <property type="protein sequence ID" value="CAG9284854.1"/>
    <property type="molecule type" value="Genomic_DNA"/>
</dbReference>
<dbReference type="Pfam" id="PF04452">
    <property type="entry name" value="Methyltrans_RNA"/>
    <property type="match status" value="1"/>
</dbReference>
<evidence type="ECO:0000256" key="6">
    <source>
        <dbReference type="ARBA" id="ARBA00022603"/>
    </source>
</evidence>
<accession>A0A8J9X396</accession>
<evidence type="ECO:0000256" key="10">
    <source>
        <dbReference type="ARBA" id="ARBA00047944"/>
    </source>
</evidence>
<dbReference type="NCBIfam" id="TIGR00046">
    <property type="entry name" value="RsmE family RNA methyltransferase"/>
    <property type="match status" value="1"/>
</dbReference>
<keyword evidence="11" id="KW-0732">Signal</keyword>
<dbReference type="InterPro" id="IPR006700">
    <property type="entry name" value="RsmE"/>
</dbReference>
<dbReference type="GO" id="GO:0005737">
    <property type="term" value="C:cytoplasm"/>
    <property type="evidence" value="ECO:0007669"/>
    <property type="project" value="UniProtKB-SubCell"/>
</dbReference>
<dbReference type="EC" id="2.1.1.193" evidence="3"/>
<keyword evidence="7" id="KW-0808">Transferase</keyword>
<evidence type="ECO:0000256" key="5">
    <source>
        <dbReference type="ARBA" id="ARBA00022552"/>
    </source>
</evidence>
<dbReference type="PANTHER" id="PTHR30027:SF3">
    <property type="entry name" value="16S RRNA (URACIL(1498)-N(3))-METHYLTRANSFERASE"/>
    <property type="match status" value="1"/>
</dbReference>
<evidence type="ECO:0000256" key="8">
    <source>
        <dbReference type="ARBA" id="ARBA00022691"/>
    </source>
</evidence>
<comment type="similarity">
    <text evidence="2">Belongs to the RNA methyltransferase RsmE family.</text>
</comment>
<comment type="function">
    <text evidence="9">Specifically methylates the N3 position of the uracil ring of uridine 1498 (m3U1498) in 16S rRNA. Acts on the fully assembled 30S ribosomal subunit.</text>
</comment>
<organism evidence="13">
    <name type="scientific">Phaeodactylum tricornutum</name>
    <name type="common">Diatom</name>
    <dbReference type="NCBI Taxonomy" id="2850"/>
    <lineage>
        <taxon>Eukaryota</taxon>
        <taxon>Sar</taxon>
        <taxon>Stramenopiles</taxon>
        <taxon>Ochrophyta</taxon>
        <taxon>Bacillariophyta</taxon>
        <taxon>Bacillariophyceae</taxon>
        <taxon>Bacillariophycidae</taxon>
        <taxon>Naviculales</taxon>
        <taxon>Phaeodactylaceae</taxon>
        <taxon>Phaeodactylum</taxon>
    </lineage>
</organism>
<dbReference type="Proteomes" id="UP000836788">
    <property type="component" value="Chromosome 2"/>
</dbReference>
<dbReference type="InterPro" id="IPR029026">
    <property type="entry name" value="tRNA_m1G_MTases_N"/>
</dbReference>
<evidence type="ECO:0000259" key="12">
    <source>
        <dbReference type="Pfam" id="PF04452"/>
    </source>
</evidence>
<evidence type="ECO:0000313" key="13">
    <source>
        <dbReference type="EMBL" id="CAG9284854.1"/>
    </source>
</evidence>
<keyword evidence="5" id="KW-0698">rRNA processing</keyword>
<feature type="domain" description="Ribosomal RNA small subunit methyltransferase E methyltransferase" evidence="12">
    <location>
        <begin position="151"/>
        <end position="324"/>
    </location>
</feature>
<keyword evidence="8" id="KW-0949">S-adenosyl-L-methionine</keyword>
<evidence type="ECO:0000256" key="1">
    <source>
        <dbReference type="ARBA" id="ARBA00004496"/>
    </source>
</evidence>
<dbReference type="CDD" id="cd18084">
    <property type="entry name" value="RsmE-like"/>
    <property type="match status" value="1"/>
</dbReference>
<proteinExistence type="inferred from homology"/>
<comment type="catalytic activity">
    <reaction evidence="10">
        <text>uridine(1498) in 16S rRNA + S-adenosyl-L-methionine = N(3)-methyluridine(1498) in 16S rRNA + S-adenosyl-L-homocysteine + H(+)</text>
        <dbReference type="Rhea" id="RHEA:42920"/>
        <dbReference type="Rhea" id="RHEA-COMP:10283"/>
        <dbReference type="Rhea" id="RHEA-COMP:10284"/>
        <dbReference type="ChEBI" id="CHEBI:15378"/>
        <dbReference type="ChEBI" id="CHEBI:57856"/>
        <dbReference type="ChEBI" id="CHEBI:59789"/>
        <dbReference type="ChEBI" id="CHEBI:65315"/>
        <dbReference type="ChEBI" id="CHEBI:74502"/>
        <dbReference type="EC" id="2.1.1.193"/>
    </reaction>
</comment>
<protein>
    <recommendedName>
        <fullName evidence="3">16S rRNA (uracil(1498)-N(3))-methyltransferase</fullName>
        <ecNumber evidence="3">2.1.1.193</ecNumber>
    </recommendedName>
</protein>
<dbReference type="SUPFAM" id="SSF75217">
    <property type="entry name" value="alpha/beta knot"/>
    <property type="match status" value="1"/>
</dbReference>
<name>A0A8J9X396_PHATR</name>
<dbReference type="PANTHER" id="PTHR30027">
    <property type="entry name" value="RIBOSOMAL RNA SMALL SUBUNIT METHYLTRANSFERASE E"/>
    <property type="match status" value="1"/>
</dbReference>
<dbReference type="Gene3D" id="3.40.1280.10">
    <property type="match status" value="1"/>
</dbReference>
<evidence type="ECO:0000256" key="4">
    <source>
        <dbReference type="ARBA" id="ARBA00022490"/>
    </source>
</evidence>
<evidence type="ECO:0000256" key="3">
    <source>
        <dbReference type="ARBA" id="ARBA00012328"/>
    </source>
</evidence>
<gene>
    <name evidence="13" type="ORF">PTTT1_LOCUS27220</name>
</gene>
<comment type="subcellular location">
    <subcellularLocation>
        <location evidence="1">Cytoplasm</location>
    </subcellularLocation>
</comment>
<evidence type="ECO:0000256" key="7">
    <source>
        <dbReference type="ARBA" id="ARBA00022679"/>
    </source>
</evidence>
<dbReference type="GO" id="GO:0070475">
    <property type="term" value="P:rRNA base methylation"/>
    <property type="evidence" value="ECO:0007669"/>
    <property type="project" value="TreeGrafter"/>
</dbReference>
<sequence>MCSRRLAMPLLLLVSMQLPRASRAWVGTLRPQGYRKFSVHLSTVCRLNRFLFDTSEVKYTDTELPSITLPRDDFRTIHASKILGLRNGNTIRAGLVSCEVHQGLLTDDATVQWIPEGKVKKAEPLGNGNPPGSLHIHLNGLQAPAEQLVPSVSLILALPRPLQLGRMLPMISQMGVNHLVLAQAQKVPKDYFGSHLLRNPEELREKLIEGLCQAGDVRLPQLHIVRNLRDFLTNEVDEIFPKNQYARAIAHPQRTSDPMGSLKKMKQVEFPVKSSRLVVAVGPEGGWEEPDELDRFRDCGFQQITMGARVLRSDCAVVSLLSLAHDICADQQQ</sequence>
<dbReference type="GO" id="GO:0070042">
    <property type="term" value="F:rRNA (uridine-N3-)-methyltransferase activity"/>
    <property type="evidence" value="ECO:0007669"/>
    <property type="project" value="TreeGrafter"/>
</dbReference>
<dbReference type="AlphaFoldDB" id="A0A8J9X396"/>
<dbReference type="InterPro" id="IPR029028">
    <property type="entry name" value="Alpha/beta_knot_MTases"/>
</dbReference>
<evidence type="ECO:0000256" key="11">
    <source>
        <dbReference type="SAM" id="SignalP"/>
    </source>
</evidence>
<keyword evidence="4" id="KW-0963">Cytoplasm</keyword>
<feature type="signal peptide" evidence="11">
    <location>
        <begin position="1"/>
        <end position="24"/>
    </location>
</feature>
<dbReference type="InterPro" id="IPR046886">
    <property type="entry name" value="RsmE_MTase_dom"/>
</dbReference>
<reference evidence="13" key="1">
    <citation type="submission" date="2022-02" db="EMBL/GenBank/DDBJ databases">
        <authorList>
            <person name="Giguere J D."/>
        </authorList>
    </citation>
    <scope>NUCLEOTIDE SEQUENCE</scope>
    <source>
        <strain evidence="13">CCAP 1055/1</strain>
    </source>
</reference>
<evidence type="ECO:0000256" key="2">
    <source>
        <dbReference type="ARBA" id="ARBA00005528"/>
    </source>
</evidence>
<feature type="chain" id="PRO_5035428315" description="16S rRNA (uracil(1498)-N(3))-methyltransferase" evidence="11">
    <location>
        <begin position="25"/>
        <end position="333"/>
    </location>
</feature>
<evidence type="ECO:0000256" key="9">
    <source>
        <dbReference type="ARBA" id="ARBA00025699"/>
    </source>
</evidence>